<evidence type="ECO:0000256" key="4">
    <source>
        <dbReference type="ARBA" id="ARBA00022723"/>
    </source>
</evidence>
<dbReference type="AlphaFoldDB" id="A0A6J4LBW0"/>
<dbReference type="PROSITE" id="PS01213">
    <property type="entry name" value="GLOBIN_FAM_2"/>
    <property type="match status" value="1"/>
</dbReference>
<evidence type="ECO:0000256" key="8">
    <source>
        <dbReference type="SAM" id="Phobius"/>
    </source>
</evidence>
<keyword evidence="8" id="KW-0472">Membrane</keyword>
<name>A0A6J4LBW0_9ACTN</name>
<keyword evidence="3 7" id="KW-0349">Heme</keyword>
<keyword evidence="2" id="KW-0813">Transport</keyword>
<dbReference type="SUPFAM" id="SSF55961">
    <property type="entry name" value="Bet v1-like"/>
    <property type="match status" value="1"/>
</dbReference>
<dbReference type="Pfam" id="PF11066">
    <property type="entry name" value="DUF2867"/>
    <property type="match status" value="1"/>
</dbReference>
<evidence type="ECO:0000256" key="5">
    <source>
        <dbReference type="ARBA" id="ARBA00023004"/>
    </source>
</evidence>
<dbReference type="InterPro" id="IPR012292">
    <property type="entry name" value="Globin/Proto"/>
</dbReference>
<dbReference type="SUPFAM" id="SSF46458">
    <property type="entry name" value="Globin-like"/>
    <property type="match status" value="1"/>
</dbReference>
<feature type="transmembrane region" description="Helical" evidence="8">
    <location>
        <begin position="126"/>
        <end position="150"/>
    </location>
</feature>
<keyword evidence="8" id="KW-0812">Transmembrane</keyword>
<comment type="similarity">
    <text evidence="6">Belongs to the truncated hemoglobin family. Group II subfamily.</text>
</comment>
<dbReference type="GO" id="GO:0020037">
    <property type="term" value="F:heme binding"/>
    <property type="evidence" value="ECO:0007669"/>
    <property type="project" value="InterPro"/>
</dbReference>
<evidence type="ECO:0000256" key="7">
    <source>
        <dbReference type="PIRSR" id="PIRSR601486-1"/>
    </source>
</evidence>
<sequence>MRYEDVRRRTVDAPPQELWRVVEGVGGDRGWHWRSVLWTARGRLDRLLGGAGARRGRRDPDRLVAGDPLDSWRVEQVVDGHLVRLRSQMRLPGVVELELAVERDADGRTVLVQRLRFSPRGLAGRAYWRLVAPFHGVVFGGMLAGIAGAAERAAARPRVDAVTSLYDAVGGEPVFRRLVADFYAGVAEDPVLRPLYPEELGPAEDRLRMFLVQYWGGPTTYSEQRGHPRLRMRHVAWTVGERERDAWLRIMGAALAQQDLPQAAHDAIWDHMERAAHSLVNAPPTDDSLLR</sequence>
<accession>A0A6J4LBW0</accession>
<dbReference type="GO" id="GO:0005344">
    <property type="term" value="F:oxygen carrier activity"/>
    <property type="evidence" value="ECO:0007669"/>
    <property type="project" value="InterPro"/>
</dbReference>
<dbReference type="Gene3D" id="1.10.490.10">
    <property type="entry name" value="Globins"/>
    <property type="match status" value="1"/>
</dbReference>
<evidence type="ECO:0000256" key="6">
    <source>
        <dbReference type="ARBA" id="ARBA00034496"/>
    </source>
</evidence>
<dbReference type="PANTHER" id="PTHR47366">
    <property type="entry name" value="TWO-ON-TWO HEMOGLOBIN-3"/>
    <property type="match status" value="1"/>
</dbReference>
<proteinExistence type="inferred from homology"/>
<protein>
    <submittedName>
        <fullName evidence="9">Hemoglobin-like protein HbO</fullName>
    </submittedName>
</protein>
<dbReference type="Pfam" id="PF01152">
    <property type="entry name" value="Bac_globin"/>
    <property type="match status" value="1"/>
</dbReference>
<keyword evidence="5" id="KW-0408">Iron</keyword>
<dbReference type="InterPro" id="IPR044203">
    <property type="entry name" value="GlbO/GLB3-like"/>
</dbReference>
<dbReference type="GO" id="GO:0019825">
    <property type="term" value="F:oxygen binding"/>
    <property type="evidence" value="ECO:0007669"/>
    <property type="project" value="InterPro"/>
</dbReference>
<dbReference type="InterPro" id="IPR021295">
    <property type="entry name" value="DUF2867"/>
</dbReference>
<dbReference type="InterPro" id="IPR001486">
    <property type="entry name" value="Hemoglobin_trunc"/>
</dbReference>
<reference evidence="9" key="1">
    <citation type="submission" date="2020-02" db="EMBL/GenBank/DDBJ databases">
        <authorList>
            <person name="Meier V. D."/>
        </authorList>
    </citation>
    <scope>NUCLEOTIDE SEQUENCE</scope>
    <source>
        <strain evidence="9">AVDCRST_MAG16</strain>
    </source>
</reference>
<keyword evidence="4" id="KW-0479">Metal-binding</keyword>
<dbReference type="CDD" id="cd14771">
    <property type="entry name" value="TrHb2_Mt-trHbO-like_O"/>
    <property type="match status" value="1"/>
</dbReference>
<dbReference type="InterPro" id="IPR009050">
    <property type="entry name" value="Globin-like_sf"/>
</dbReference>
<keyword evidence="8" id="KW-1133">Transmembrane helix</keyword>
<comment type="cofactor">
    <cofactor evidence="1">
        <name>heme</name>
        <dbReference type="ChEBI" id="CHEBI:30413"/>
    </cofactor>
</comment>
<organism evidence="9">
    <name type="scientific">uncultured Frankineae bacterium</name>
    <dbReference type="NCBI Taxonomy" id="437475"/>
    <lineage>
        <taxon>Bacteria</taxon>
        <taxon>Bacillati</taxon>
        <taxon>Actinomycetota</taxon>
        <taxon>Actinomycetes</taxon>
        <taxon>Frankiales</taxon>
        <taxon>environmental samples</taxon>
    </lineage>
</organism>
<evidence type="ECO:0000256" key="2">
    <source>
        <dbReference type="ARBA" id="ARBA00022448"/>
    </source>
</evidence>
<gene>
    <name evidence="9" type="ORF">AVDCRST_MAG16-1172</name>
</gene>
<evidence type="ECO:0000313" key="9">
    <source>
        <dbReference type="EMBL" id="CAA9328563.1"/>
    </source>
</evidence>
<dbReference type="EMBL" id="CADCUE010000099">
    <property type="protein sequence ID" value="CAA9328563.1"/>
    <property type="molecule type" value="Genomic_DNA"/>
</dbReference>
<dbReference type="GO" id="GO:0046872">
    <property type="term" value="F:metal ion binding"/>
    <property type="evidence" value="ECO:0007669"/>
    <property type="project" value="UniProtKB-KW"/>
</dbReference>
<evidence type="ECO:0000256" key="3">
    <source>
        <dbReference type="ARBA" id="ARBA00022617"/>
    </source>
</evidence>
<dbReference type="InterPro" id="IPR019795">
    <property type="entry name" value="Globin_bac-like_CS"/>
</dbReference>
<feature type="binding site" description="distal binding residue" evidence="7">
    <location>
        <position position="277"/>
    </location>
    <ligand>
        <name>heme</name>
        <dbReference type="ChEBI" id="CHEBI:30413"/>
    </ligand>
    <ligandPart>
        <name>Fe</name>
        <dbReference type="ChEBI" id="CHEBI:18248"/>
    </ligandPart>
</feature>
<evidence type="ECO:0000256" key="1">
    <source>
        <dbReference type="ARBA" id="ARBA00001971"/>
    </source>
</evidence>
<dbReference type="PANTHER" id="PTHR47366:SF1">
    <property type="entry name" value="TWO-ON-TWO HEMOGLOBIN-3"/>
    <property type="match status" value="1"/>
</dbReference>